<name>A0ABW7CX37_9GAMM</name>
<sequence length="140" mass="15562">MSDTFEWIHFPEGQARFSGIRRGWDEQGRHTFSIKLDGNEYFGEIKRLFSADDDKYGIVIDAFGYELGETVGMPGLAARRTFTTGEAAATEALVIKLVQAGSRLIDPPSIFLPKDIADFTGEIQFKQGWILVGIDIAGDR</sequence>
<evidence type="ECO:0000313" key="2">
    <source>
        <dbReference type="Proteomes" id="UP001605261"/>
    </source>
</evidence>
<evidence type="ECO:0008006" key="3">
    <source>
        <dbReference type="Google" id="ProtNLM"/>
    </source>
</evidence>
<evidence type="ECO:0000313" key="1">
    <source>
        <dbReference type="EMBL" id="MFG6109378.1"/>
    </source>
</evidence>
<organism evidence="1 2">
    <name type="scientific">Stenotrophomonas nematodicola</name>
    <dbReference type="NCBI Taxonomy" id="2656746"/>
    <lineage>
        <taxon>Bacteria</taxon>
        <taxon>Pseudomonadati</taxon>
        <taxon>Pseudomonadota</taxon>
        <taxon>Gammaproteobacteria</taxon>
        <taxon>Lysobacterales</taxon>
        <taxon>Lysobacteraceae</taxon>
        <taxon>Stenotrophomonas</taxon>
    </lineage>
</organism>
<dbReference type="EMBL" id="JBHGCJ010000005">
    <property type="protein sequence ID" value="MFG6109378.1"/>
    <property type="molecule type" value="Genomic_DNA"/>
</dbReference>
<keyword evidence="2" id="KW-1185">Reference proteome</keyword>
<dbReference type="RefSeq" id="WP_394162998.1">
    <property type="nucleotide sequence ID" value="NZ_JBHGCJ010000005.1"/>
</dbReference>
<gene>
    <name evidence="1" type="ORF">ACEU0G_003389</name>
</gene>
<accession>A0ABW7CX37</accession>
<dbReference type="Proteomes" id="UP001605261">
    <property type="component" value="Unassembled WGS sequence"/>
</dbReference>
<comment type="caution">
    <text evidence="1">The sequence shown here is derived from an EMBL/GenBank/DDBJ whole genome shotgun (WGS) entry which is preliminary data.</text>
</comment>
<proteinExistence type="predicted"/>
<reference evidence="1 2" key="1">
    <citation type="submission" date="2024-09" db="EMBL/GenBank/DDBJ databases">
        <authorList>
            <consortium name="All-Russian atlas of soil microorganisms"/>
            <consortium name="as a basis for the search for new antimicrobial producers and enzymes with unique properties"/>
            <person name="Sokolova E.A."/>
            <person name="Voronina E.N."/>
        </authorList>
    </citation>
    <scope>NUCLEOTIDE SEQUENCE [LARGE SCALE GENOMIC DNA]</scope>
    <source>
        <strain evidence="1 2">AF-22b-331.1</strain>
    </source>
</reference>
<protein>
    <recommendedName>
        <fullName evidence="3">HIRAN domain-containing protein</fullName>
    </recommendedName>
</protein>